<dbReference type="SUPFAM" id="SSF54637">
    <property type="entry name" value="Thioesterase/thiol ester dehydrase-isomerase"/>
    <property type="match status" value="2"/>
</dbReference>
<dbReference type="GO" id="GO:0016790">
    <property type="term" value="F:thiolester hydrolase activity"/>
    <property type="evidence" value="ECO:0007669"/>
    <property type="project" value="InterPro"/>
</dbReference>
<proteinExistence type="predicted"/>
<accession>A0A6J5YCX0</accession>
<evidence type="ECO:0000313" key="3">
    <source>
        <dbReference type="EMBL" id="CAB4323275.1"/>
    </source>
</evidence>
<dbReference type="EMBL" id="CAEMXZ010000035">
    <property type="protein sequence ID" value="CAB4323275.1"/>
    <property type="molecule type" value="Genomic_DNA"/>
</dbReference>
<feature type="domain" description="Acyl-ACP thioesterase N-terminal hotdog" evidence="1">
    <location>
        <begin position="47"/>
        <end position="160"/>
    </location>
</feature>
<sequence>MAVSTELREILGSMAGSVIAVSSPEPPIRRPNGAEELLPIPSVGRIFRCSRPVRWADVDSGGRMRLDAIARLLQDVATDDTAELELDEHEAWVVRRTLIHQHRAAESGESLELATFCSGIGSRWAERRIVVTGDRGARIDAVALWVHLDPTSGRPKLLPPRFRTDFAAAAAGREVTARQVIDPVLPADPAAVTQTWHPRSSDIDILDHVNNAVGWAVVEQVLAMQLTVTGFFPGSAGDPRADSFRAAIEFRDAVGRDVVESGAALPMVSVVDGRTTRLTLWSADGSIPHLSASFEPLT</sequence>
<dbReference type="InterPro" id="IPR029069">
    <property type="entry name" value="HotDog_dom_sf"/>
</dbReference>
<reference evidence="3" key="1">
    <citation type="submission" date="2020-05" db="EMBL/GenBank/DDBJ databases">
        <authorList>
            <person name="Chiriac C."/>
            <person name="Salcher M."/>
            <person name="Ghai R."/>
            <person name="Kavagutti S V."/>
        </authorList>
    </citation>
    <scope>NUCLEOTIDE SEQUENCE</scope>
</reference>
<dbReference type="Pfam" id="PF01643">
    <property type="entry name" value="Acyl-ACP_TE"/>
    <property type="match status" value="1"/>
</dbReference>
<evidence type="ECO:0000259" key="2">
    <source>
        <dbReference type="Pfam" id="PF20791"/>
    </source>
</evidence>
<dbReference type="Pfam" id="PF20791">
    <property type="entry name" value="Acyl-ACP_TE_C"/>
    <property type="match status" value="1"/>
</dbReference>
<dbReference type="InterPro" id="IPR049427">
    <property type="entry name" value="Acyl-ACP_TE_C"/>
</dbReference>
<protein>
    <submittedName>
        <fullName evidence="3">Unannotated protein</fullName>
    </submittedName>
</protein>
<dbReference type="Gene3D" id="3.10.129.10">
    <property type="entry name" value="Hotdog Thioesterase"/>
    <property type="match status" value="1"/>
</dbReference>
<dbReference type="AlphaFoldDB" id="A0A6J5YCX0"/>
<evidence type="ECO:0000259" key="1">
    <source>
        <dbReference type="Pfam" id="PF01643"/>
    </source>
</evidence>
<dbReference type="GO" id="GO:0006633">
    <property type="term" value="P:fatty acid biosynthetic process"/>
    <property type="evidence" value="ECO:0007669"/>
    <property type="project" value="InterPro"/>
</dbReference>
<gene>
    <name evidence="3" type="ORF">UFOPK1392_01027</name>
</gene>
<name>A0A6J5YCX0_9ZZZZ</name>
<feature type="domain" description="Acyl-ACP thioesterase-like C-terminal" evidence="2">
    <location>
        <begin position="193"/>
        <end position="225"/>
    </location>
</feature>
<dbReference type="InterPro" id="IPR002864">
    <property type="entry name" value="Acyl-ACP_thioesterase_NHD"/>
</dbReference>
<organism evidence="3">
    <name type="scientific">freshwater metagenome</name>
    <dbReference type="NCBI Taxonomy" id="449393"/>
    <lineage>
        <taxon>unclassified sequences</taxon>
        <taxon>metagenomes</taxon>
        <taxon>ecological metagenomes</taxon>
    </lineage>
</organism>